<dbReference type="Proteomes" id="UP000279307">
    <property type="component" value="Chromosome 14"/>
</dbReference>
<dbReference type="PROSITE" id="PS50011">
    <property type="entry name" value="PROTEIN_KINASE_DOM"/>
    <property type="match status" value="1"/>
</dbReference>
<reference evidence="4" key="3">
    <citation type="submission" date="2018-07" db="EMBL/GenBank/DDBJ databases">
        <authorList>
            <person name="Mckenzie S.K."/>
            <person name="Kronauer D.J.C."/>
        </authorList>
    </citation>
    <scope>NUCLEOTIDE SEQUENCE</scope>
    <source>
        <strain evidence="4">Clonal line C1</strain>
    </source>
</reference>
<dbReference type="GO" id="GO:0005524">
    <property type="term" value="F:ATP binding"/>
    <property type="evidence" value="ECO:0007669"/>
    <property type="project" value="InterPro"/>
</dbReference>
<dbReference type="GO" id="GO:0004674">
    <property type="term" value="F:protein serine/threonine kinase activity"/>
    <property type="evidence" value="ECO:0007669"/>
    <property type="project" value="UniProtKB-EC"/>
</dbReference>
<dbReference type="InterPro" id="IPR011009">
    <property type="entry name" value="Kinase-like_dom_sf"/>
</dbReference>
<proteinExistence type="predicted"/>
<dbReference type="InterPro" id="IPR008271">
    <property type="entry name" value="Ser/Thr_kinase_AS"/>
</dbReference>
<evidence type="ECO:0000313" key="6">
    <source>
        <dbReference type="Proteomes" id="UP000279307"/>
    </source>
</evidence>
<evidence type="ECO:0000256" key="1">
    <source>
        <dbReference type="ARBA" id="ARBA00012513"/>
    </source>
</evidence>
<organism evidence="3 5">
    <name type="scientific">Ooceraea biroi</name>
    <name type="common">Clonal raider ant</name>
    <name type="synonym">Cerapachys biroi</name>
    <dbReference type="NCBI Taxonomy" id="2015173"/>
    <lineage>
        <taxon>Eukaryota</taxon>
        <taxon>Metazoa</taxon>
        <taxon>Ecdysozoa</taxon>
        <taxon>Arthropoda</taxon>
        <taxon>Hexapoda</taxon>
        <taxon>Insecta</taxon>
        <taxon>Pterygota</taxon>
        <taxon>Neoptera</taxon>
        <taxon>Endopterygota</taxon>
        <taxon>Hymenoptera</taxon>
        <taxon>Apocrita</taxon>
        <taxon>Aculeata</taxon>
        <taxon>Formicoidea</taxon>
        <taxon>Formicidae</taxon>
        <taxon>Dorylinae</taxon>
        <taxon>Ooceraea</taxon>
    </lineage>
</organism>
<protein>
    <recommendedName>
        <fullName evidence="1">non-specific serine/threonine protein kinase</fullName>
        <ecNumber evidence="1">2.7.11.1</ecNumber>
    </recommendedName>
</protein>
<evidence type="ECO:0000313" key="5">
    <source>
        <dbReference type="Proteomes" id="UP000053097"/>
    </source>
</evidence>
<keyword evidence="5" id="KW-1185">Reference proteome</keyword>
<reference evidence="3 5" key="1">
    <citation type="journal article" date="2014" name="Curr. Biol.">
        <title>The genome of the clonal raider ant Cerapachys biroi.</title>
        <authorList>
            <person name="Oxley P.R."/>
            <person name="Ji L."/>
            <person name="Fetter-Pruneda I."/>
            <person name="McKenzie S.K."/>
            <person name="Li C."/>
            <person name="Hu H."/>
            <person name="Zhang G."/>
            <person name="Kronauer D.J."/>
        </authorList>
    </citation>
    <scope>NUCLEOTIDE SEQUENCE [LARGE SCALE GENOMIC DNA]</scope>
</reference>
<dbReference type="SUPFAM" id="SSF56112">
    <property type="entry name" value="Protein kinase-like (PK-like)"/>
    <property type="match status" value="1"/>
</dbReference>
<evidence type="ECO:0000313" key="4">
    <source>
        <dbReference type="EMBL" id="RLU14729.1"/>
    </source>
</evidence>
<sequence length="124" mass="14181">MRNCKPSKIDSWQKKLSALGMPRCVASGSHEFKNTKYQFLIDILEYIYHNNYVHADIKGENLLLDLNSRDQVYLVDFGLASHSTTSTKLKVDLKKAHNGTLQYTSRDAHMGGKNEEFTETSHVF</sequence>
<dbReference type="PROSITE" id="PS00108">
    <property type="entry name" value="PROTEIN_KINASE_ST"/>
    <property type="match status" value="1"/>
</dbReference>
<dbReference type="PANTHER" id="PTHR11909">
    <property type="entry name" value="CASEIN KINASE-RELATED"/>
    <property type="match status" value="1"/>
</dbReference>
<dbReference type="STRING" id="2015173.A0A026WZU7"/>
<evidence type="ECO:0000259" key="2">
    <source>
        <dbReference type="PROSITE" id="PS50011"/>
    </source>
</evidence>
<evidence type="ECO:0000313" key="3">
    <source>
        <dbReference type="EMBL" id="EZA61368.1"/>
    </source>
</evidence>
<feature type="domain" description="Protein kinase" evidence="2">
    <location>
        <begin position="1"/>
        <end position="124"/>
    </location>
</feature>
<dbReference type="OrthoDB" id="2687620at2759"/>
<reference evidence="4 6" key="2">
    <citation type="journal article" date="2018" name="Genome Res.">
        <title>The genomic architecture and molecular evolution of ant odorant receptors.</title>
        <authorList>
            <person name="McKenzie S.K."/>
            <person name="Kronauer D.J.C."/>
        </authorList>
    </citation>
    <scope>NUCLEOTIDE SEQUENCE [LARGE SCALE GENOMIC DNA]</scope>
    <source>
        <strain evidence="4">Clonal line C1</strain>
    </source>
</reference>
<accession>A0A026WZU7</accession>
<dbReference type="InterPro" id="IPR050235">
    <property type="entry name" value="CK1_Ser-Thr_kinase"/>
</dbReference>
<dbReference type="EC" id="2.7.11.1" evidence="1"/>
<dbReference type="Gene3D" id="1.10.510.10">
    <property type="entry name" value="Transferase(Phosphotransferase) domain 1"/>
    <property type="match status" value="1"/>
</dbReference>
<dbReference type="EMBL" id="KK107061">
    <property type="protein sequence ID" value="EZA61368.1"/>
    <property type="molecule type" value="Genomic_DNA"/>
</dbReference>
<dbReference type="AlphaFoldDB" id="A0A026WZU7"/>
<name>A0A026WZU7_OOCBI</name>
<gene>
    <name evidence="4" type="ORF">DMN91_012616</name>
    <name evidence="3" type="ORF">X777_12075</name>
</gene>
<keyword evidence="3" id="KW-0808">Transferase</keyword>
<dbReference type="Pfam" id="PF00069">
    <property type="entry name" value="Pkinase"/>
    <property type="match status" value="1"/>
</dbReference>
<dbReference type="InterPro" id="IPR000719">
    <property type="entry name" value="Prot_kinase_dom"/>
</dbReference>
<dbReference type="Proteomes" id="UP000053097">
    <property type="component" value="Unassembled WGS sequence"/>
</dbReference>
<dbReference type="EMBL" id="QOIP01000014">
    <property type="protein sequence ID" value="RLU14729.1"/>
    <property type="molecule type" value="Genomic_DNA"/>
</dbReference>
<dbReference type="Gene3D" id="3.30.200.20">
    <property type="entry name" value="Phosphorylase Kinase, domain 1"/>
    <property type="match status" value="1"/>
</dbReference>
<keyword evidence="3" id="KW-0418">Kinase</keyword>